<organism evidence="2 3">
    <name type="scientific">Gossypium stocksii</name>
    <dbReference type="NCBI Taxonomy" id="47602"/>
    <lineage>
        <taxon>Eukaryota</taxon>
        <taxon>Viridiplantae</taxon>
        <taxon>Streptophyta</taxon>
        <taxon>Embryophyta</taxon>
        <taxon>Tracheophyta</taxon>
        <taxon>Spermatophyta</taxon>
        <taxon>Magnoliopsida</taxon>
        <taxon>eudicotyledons</taxon>
        <taxon>Gunneridae</taxon>
        <taxon>Pentapetalae</taxon>
        <taxon>rosids</taxon>
        <taxon>malvids</taxon>
        <taxon>Malvales</taxon>
        <taxon>Malvaceae</taxon>
        <taxon>Malvoideae</taxon>
        <taxon>Gossypium</taxon>
    </lineage>
</organism>
<dbReference type="Proteomes" id="UP000828251">
    <property type="component" value="Unassembled WGS sequence"/>
</dbReference>
<feature type="transmembrane region" description="Helical" evidence="1">
    <location>
        <begin position="20"/>
        <end position="42"/>
    </location>
</feature>
<protein>
    <submittedName>
        <fullName evidence="2">Uncharacterized protein</fullName>
    </submittedName>
</protein>
<reference evidence="2 3" key="1">
    <citation type="journal article" date="2021" name="Plant Biotechnol. J.">
        <title>Multi-omics assisted identification of the key and species-specific regulatory components of drought-tolerant mechanisms in Gossypium stocksii.</title>
        <authorList>
            <person name="Yu D."/>
            <person name="Ke L."/>
            <person name="Zhang D."/>
            <person name="Wu Y."/>
            <person name="Sun Y."/>
            <person name="Mei J."/>
            <person name="Sun J."/>
            <person name="Sun Y."/>
        </authorList>
    </citation>
    <scope>NUCLEOTIDE SEQUENCE [LARGE SCALE GENOMIC DNA]</scope>
    <source>
        <strain evidence="3">cv. E1</strain>
        <tissue evidence="2">Leaf</tissue>
    </source>
</reference>
<keyword evidence="1" id="KW-0472">Membrane</keyword>
<evidence type="ECO:0000313" key="2">
    <source>
        <dbReference type="EMBL" id="KAH1047301.1"/>
    </source>
</evidence>
<evidence type="ECO:0000313" key="3">
    <source>
        <dbReference type="Proteomes" id="UP000828251"/>
    </source>
</evidence>
<gene>
    <name evidence="2" type="ORF">J1N35_038085</name>
</gene>
<dbReference type="OrthoDB" id="1194564at2759"/>
<name>A0A9D3UL85_9ROSI</name>
<proteinExistence type="predicted"/>
<keyword evidence="3" id="KW-1185">Reference proteome</keyword>
<dbReference type="EMBL" id="JAIQCV010000011">
    <property type="protein sequence ID" value="KAH1047301.1"/>
    <property type="molecule type" value="Genomic_DNA"/>
</dbReference>
<dbReference type="AlphaFoldDB" id="A0A9D3UL85"/>
<keyword evidence="1" id="KW-1133">Transmembrane helix</keyword>
<accession>A0A9D3UL85</accession>
<comment type="caution">
    <text evidence="2">The sequence shown here is derived from an EMBL/GenBank/DDBJ whole genome shotgun (WGS) entry which is preliminary data.</text>
</comment>
<keyword evidence="1" id="KW-0812">Transmembrane</keyword>
<sequence>MRVLWQGLKSVIPTGNASYVAMLSQLVMLLMLLLAISMRYYLLVIRKDEDLQIEVVKFFQTLYSEFPDSITTLPSCSFPKLGPNDEILLGRGISNEGIKITLFDMALLKASVSPNKLMFNPLSIGYEDNCEQVQGGFFSQNHHFRTNKFYYWKEHHQQYHSCPRSYSFHEE</sequence>
<evidence type="ECO:0000256" key="1">
    <source>
        <dbReference type="SAM" id="Phobius"/>
    </source>
</evidence>